<comment type="caution">
    <text evidence="2">The sequence shown here is derived from an EMBL/GenBank/DDBJ whole genome shotgun (WGS) entry which is preliminary data.</text>
</comment>
<evidence type="ECO:0000256" key="1">
    <source>
        <dbReference type="SAM" id="MobiDB-lite"/>
    </source>
</evidence>
<proteinExistence type="predicted"/>
<gene>
    <name evidence="2" type="ORF">PPACK8108_LOCUS19844</name>
</gene>
<accession>A0AAV0BG25</accession>
<dbReference type="AlphaFoldDB" id="A0AAV0BG25"/>
<protein>
    <submittedName>
        <fullName evidence="2">Uncharacterized protein</fullName>
    </submittedName>
</protein>
<feature type="region of interest" description="Disordered" evidence="1">
    <location>
        <begin position="180"/>
        <end position="206"/>
    </location>
</feature>
<sequence length="206" mass="21667">MLSLFTATKEASDNCGSLPSAISKNDLELLECFVPDAATLDLCQAANGIQPPILSTIAPLTEDPRITQNTLKSNYTLAEATSNSGPSTLGTSVLPKSLVALSTKHNSTLTEIAIQADPKEHNEPNEAHSFDKKTLAPSSKVFLHIPTGPTSICANSTSNASIFSTVAPLTEDPRITQNTLQSKHRLTETTSNSGPSTLGTSVLPNP</sequence>
<evidence type="ECO:0000313" key="2">
    <source>
        <dbReference type="EMBL" id="CAH7685344.1"/>
    </source>
</evidence>
<dbReference type="Proteomes" id="UP001153365">
    <property type="component" value="Unassembled WGS sequence"/>
</dbReference>
<evidence type="ECO:0000313" key="3">
    <source>
        <dbReference type="Proteomes" id="UP001153365"/>
    </source>
</evidence>
<feature type="compositionally biased region" description="Polar residues" evidence="1">
    <location>
        <begin position="188"/>
        <end position="206"/>
    </location>
</feature>
<reference evidence="2" key="1">
    <citation type="submission" date="2022-06" db="EMBL/GenBank/DDBJ databases">
        <authorList>
            <consortium name="SYNGENTA / RWTH Aachen University"/>
        </authorList>
    </citation>
    <scope>NUCLEOTIDE SEQUENCE</scope>
</reference>
<name>A0AAV0BG25_PHAPC</name>
<keyword evidence="3" id="KW-1185">Reference proteome</keyword>
<dbReference type="EMBL" id="CALTRL010005720">
    <property type="protein sequence ID" value="CAH7685344.1"/>
    <property type="molecule type" value="Genomic_DNA"/>
</dbReference>
<organism evidence="2 3">
    <name type="scientific">Phakopsora pachyrhizi</name>
    <name type="common">Asian soybean rust disease fungus</name>
    <dbReference type="NCBI Taxonomy" id="170000"/>
    <lineage>
        <taxon>Eukaryota</taxon>
        <taxon>Fungi</taxon>
        <taxon>Dikarya</taxon>
        <taxon>Basidiomycota</taxon>
        <taxon>Pucciniomycotina</taxon>
        <taxon>Pucciniomycetes</taxon>
        <taxon>Pucciniales</taxon>
        <taxon>Phakopsoraceae</taxon>
        <taxon>Phakopsora</taxon>
    </lineage>
</organism>